<dbReference type="Proteomes" id="UP000237819">
    <property type="component" value="Unassembled WGS sequence"/>
</dbReference>
<reference evidence="1 2" key="1">
    <citation type="submission" date="2018-02" db="EMBL/GenBank/DDBJ databases">
        <title>Comparative genomes isolates from brazilian mangrove.</title>
        <authorList>
            <person name="Araujo J.E."/>
            <person name="Taketani R.G."/>
            <person name="Silva M.C.P."/>
            <person name="Loureco M.V."/>
            <person name="Andreote F.D."/>
        </authorList>
    </citation>
    <scope>NUCLEOTIDE SEQUENCE [LARGE SCALE GENOMIC DNA]</scope>
    <source>
        <strain evidence="1 2">Nap-Phe MGV</strain>
    </source>
</reference>
<gene>
    <name evidence="1" type="ORF">C5Y93_10430</name>
</gene>
<comment type="caution">
    <text evidence="1">The sequence shown here is derived from an EMBL/GenBank/DDBJ whole genome shotgun (WGS) entry which is preliminary data.</text>
</comment>
<evidence type="ECO:0000313" key="2">
    <source>
        <dbReference type="Proteomes" id="UP000237819"/>
    </source>
</evidence>
<sequence length="246" mass="28452">MLQWIRELFLPPPVCPVKEDDRAWVDYRFAWLIDEFGPGCLRRNATVLPTMQFFPECYHATEKEVHNLLIIVAKQMEVDPDCLWLSFFDDTPRDVHSEQWIAPNSLCHEIEEGGYYRIEVNRSGLNDPLWVVSTLAHEISFVRLLGEQRTSPYEADLDSLKELLTIVQGLGVCNSSSVFPQARWVNGGWSMPRTAHLSMDMYGYALGLYALARGEKRPTWLKYLRPDVRFACTNTIRLKLQEQQVA</sequence>
<dbReference type="RefSeq" id="WP_105335360.1">
    <property type="nucleotide sequence ID" value="NZ_PUHZ01000010.1"/>
</dbReference>
<dbReference type="AlphaFoldDB" id="A0A2S8GPN4"/>
<protein>
    <submittedName>
        <fullName evidence="1">Uncharacterized protein</fullName>
    </submittedName>
</protein>
<evidence type="ECO:0000313" key="1">
    <source>
        <dbReference type="EMBL" id="PQO46389.1"/>
    </source>
</evidence>
<organism evidence="1 2">
    <name type="scientific">Blastopirellula marina</name>
    <dbReference type="NCBI Taxonomy" id="124"/>
    <lineage>
        <taxon>Bacteria</taxon>
        <taxon>Pseudomonadati</taxon>
        <taxon>Planctomycetota</taxon>
        <taxon>Planctomycetia</taxon>
        <taxon>Pirellulales</taxon>
        <taxon>Pirellulaceae</taxon>
        <taxon>Blastopirellula</taxon>
    </lineage>
</organism>
<dbReference type="OrthoDB" id="2041998at2"/>
<accession>A0A2S8GPN4</accession>
<name>A0A2S8GPN4_9BACT</name>
<dbReference type="EMBL" id="PUHZ01000010">
    <property type="protein sequence ID" value="PQO46389.1"/>
    <property type="molecule type" value="Genomic_DNA"/>
</dbReference>
<proteinExistence type="predicted"/>